<accession>A0A5C6BTQ0</accession>
<sequence>MEPEVAETGYLYIDKIDFRAITELFSNLHLFDDVYLNMQGINVGLIDTIITDLEYKLLAEYIENERTPLQSCMIVSAMSQMWVFAVYELLRTWRGRILKLRTLKENGGLNAYIAKYSTEGAGAAEHYRASHAKRMRDDATFVIELHAQLRALEPTIAIADTIRVNLAKHETPGKNNSVPRMPGYGRIDRNCGAMNYEVALKGGNYTLLNRRDIAEMLRATTLPTRRRT</sequence>
<protein>
    <submittedName>
        <fullName evidence="1">Uncharacterized protein</fullName>
    </submittedName>
</protein>
<dbReference type="Proteomes" id="UP000319908">
    <property type="component" value="Unassembled WGS sequence"/>
</dbReference>
<gene>
    <name evidence="1" type="ORF">Poly21_22380</name>
</gene>
<comment type="caution">
    <text evidence="1">The sequence shown here is derived from an EMBL/GenBank/DDBJ whole genome shotgun (WGS) entry which is preliminary data.</text>
</comment>
<dbReference type="OrthoDB" id="1550686at2"/>
<organism evidence="1 2">
    <name type="scientific">Allorhodopirellula heiligendammensis</name>
    <dbReference type="NCBI Taxonomy" id="2714739"/>
    <lineage>
        <taxon>Bacteria</taxon>
        <taxon>Pseudomonadati</taxon>
        <taxon>Planctomycetota</taxon>
        <taxon>Planctomycetia</taxon>
        <taxon>Pirellulales</taxon>
        <taxon>Pirellulaceae</taxon>
        <taxon>Allorhodopirellula</taxon>
    </lineage>
</organism>
<dbReference type="RefSeq" id="WP_146407014.1">
    <property type="nucleotide sequence ID" value="NZ_SJPU01000002.1"/>
</dbReference>
<evidence type="ECO:0000313" key="1">
    <source>
        <dbReference type="EMBL" id="TWU15047.1"/>
    </source>
</evidence>
<evidence type="ECO:0000313" key="2">
    <source>
        <dbReference type="Proteomes" id="UP000319908"/>
    </source>
</evidence>
<name>A0A5C6BTQ0_9BACT</name>
<proteinExistence type="predicted"/>
<dbReference type="EMBL" id="SJPU01000002">
    <property type="protein sequence ID" value="TWU15047.1"/>
    <property type="molecule type" value="Genomic_DNA"/>
</dbReference>
<reference evidence="1 2" key="1">
    <citation type="journal article" date="2020" name="Antonie Van Leeuwenhoek">
        <title>Rhodopirellula heiligendammensis sp. nov., Rhodopirellula pilleata sp. nov., and Rhodopirellula solitaria sp. nov. isolated from natural or artificial marine surfaces in Northern Germany and California, USA, and emended description of the genus Rhodopirellula.</title>
        <authorList>
            <person name="Kallscheuer N."/>
            <person name="Wiegand S."/>
            <person name="Jogler M."/>
            <person name="Boedeker C."/>
            <person name="Peeters S.H."/>
            <person name="Rast P."/>
            <person name="Heuer A."/>
            <person name="Jetten M.S.M."/>
            <person name="Rohde M."/>
            <person name="Jogler C."/>
        </authorList>
    </citation>
    <scope>NUCLEOTIDE SEQUENCE [LARGE SCALE GENOMIC DNA]</scope>
    <source>
        <strain evidence="1 2">Poly21</strain>
    </source>
</reference>
<dbReference type="AlphaFoldDB" id="A0A5C6BTQ0"/>
<keyword evidence="2" id="KW-1185">Reference proteome</keyword>